<sequence length="81" mass="9774">MLTDLDDNVIRRAFKLYPLEWMMRDDNGPLLRKRREQWIEPLWKSILSNKGLLPLLWRFFPGHPNLLPAWFEGEKIARSAR</sequence>
<evidence type="ECO:0000256" key="1">
    <source>
        <dbReference type="ARBA" id="ARBA00022598"/>
    </source>
</evidence>
<feature type="domain" description="Glutathionylspermidine synthase pre-ATP-grasp-like" evidence="6">
    <location>
        <begin position="2"/>
        <end position="75"/>
    </location>
</feature>
<dbReference type="InterPro" id="IPR005494">
    <property type="entry name" value="GSPS_pre-ATP-grasp-like_dom"/>
</dbReference>
<accession>A0A3S4K3E2</accession>
<dbReference type="EMBL" id="LR134190">
    <property type="protein sequence ID" value="VEB51130.1"/>
    <property type="molecule type" value="Genomic_DNA"/>
</dbReference>
<dbReference type="Gene3D" id="3.30.1490.330">
    <property type="match status" value="1"/>
</dbReference>
<organism evidence="7 8">
    <name type="scientific">Salmonella enterica I</name>
    <dbReference type="NCBI Taxonomy" id="59201"/>
    <lineage>
        <taxon>Bacteria</taxon>
        <taxon>Pseudomonadati</taxon>
        <taxon>Pseudomonadota</taxon>
        <taxon>Gammaproteobacteria</taxon>
        <taxon>Enterobacterales</taxon>
        <taxon>Enterobacteriaceae</taxon>
        <taxon>Salmonella</taxon>
    </lineage>
</organism>
<dbReference type="AlphaFoldDB" id="A0A3S4K3E2"/>
<gene>
    <name evidence="7" type="ORF">NCTC6754_00825</name>
</gene>
<keyword evidence="5" id="KW-0460">Magnesium</keyword>
<protein>
    <submittedName>
        <fullName evidence="7">Glutathionyl spermidine synthase group 1-like protein</fullName>
    </submittedName>
</protein>
<reference evidence="7 8" key="1">
    <citation type="submission" date="2018-12" db="EMBL/GenBank/DDBJ databases">
        <authorList>
            <consortium name="Pathogen Informatics"/>
        </authorList>
    </citation>
    <scope>NUCLEOTIDE SEQUENCE [LARGE SCALE GENOMIC DNA]</scope>
    <source>
        <strain evidence="7 8">NCTC6754</strain>
    </source>
</reference>
<evidence type="ECO:0000256" key="4">
    <source>
        <dbReference type="ARBA" id="ARBA00022840"/>
    </source>
</evidence>
<dbReference type="Pfam" id="PF03738">
    <property type="entry name" value="GSP_synth"/>
    <property type="match status" value="1"/>
</dbReference>
<dbReference type="Proteomes" id="UP000269208">
    <property type="component" value="Chromosome"/>
</dbReference>
<keyword evidence="2" id="KW-0479">Metal-binding</keyword>
<evidence type="ECO:0000256" key="2">
    <source>
        <dbReference type="ARBA" id="ARBA00022723"/>
    </source>
</evidence>
<dbReference type="GO" id="GO:0016874">
    <property type="term" value="F:ligase activity"/>
    <property type="evidence" value="ECO:0007669"/>
    <property type="project" value="UniProtKB-KW"/>
</dbReference>
<evidence type="ECO:0000256" key="5">
    <source>
        <dbReference type="ARBA" id="ARBA00022842"/>
    </source>
</evidence>
<evidence type="ECO:0000313" key="8">
    <source>
        <dbReference type="Proteomes" id="UP000269208"/>
    </source>
</evidence>
<dbReference type="GO" id="GO:0005524">
    <property type="term" value="F:ATP binding"/>
    <property type="evidence" value="ECO:0007669"/>
    <property type="project" value="UniProtKB-KW"/>
</dbReference>
<dbReference type="SUPFAM" id="SSF52440">
    <property type="entry name" value="PreATP-grasp domain"/>
    <property type="match status" value="1"/>
</dbReference>
<dbReference type="InterPro" id="IPR016185">
    <property type="entry name" value="PreATP-grasp_dom_sf"/>
</dbReference>
<evidence type="ECO:0000259" key="6">
    <source>
        <dbReference type="Pfam" id="PF03738"/>
    </source>
</evidence>
<evidence type="ECO:0000256" key="3">
    <source>
        <dbReference type="ARBA" id="ARBA00022741"/>
    </source>
</evidence>
<keyword evidence="1" id="KW-0436">Ligase</keyword>
<proteinExistence type="predicted"/>
<evidence type="ECO:0000313" key="7">
    <source>
        <dbReference type="EMBL" id="VEB51130.1"/>
    </source>
</evidence>
<keyword evidence="4" id="KW-0067">ATP-binding</keyword>
<name>A0A3S4K3E2_SALET</name>
<dbReference type="GO" id="GO:0046872">
    <property type="term" value="F:metal ion binding"/>
    <property type="evidence" value="ECO:0007669"/>
    <property type="project" value="UniProtKB-KW"/>
</dbReference>
<keyword evidence="3" id="KW-0547">Nucleotide-binding</keyword>